<keyword evidence="2" id="KW-0436">Ligase</keyword>
<dbReference type="Pfam" id="PF03099">
    <property type="entry name" value="BPL_LplA_LipB"/>
    <property type="match status" value="1"/>
</dbReference>
<gene>
    <name evidence="4" type="ORF">F1559_001835</name>
</gene>
<evidence type="ECO:0000256" key="1">
    <source>
        <dbReference type="ARBA" id="ARBA00009934"/>
    </source>
</evidence>
<dbReference type="Proteomes" id="UP000530660">
    <property type="component" value="Unassembled WGS sequence"/>
</dbReference>
<dbReference type="AlphaFoldDB" id="A0A7J7IFZ6"/>
<evidence type="ECO:0000313" key="5">
    <source>
        <dbReference type="Proteomes" id="UP000530660"/>
    </source>
</evidence>
<comment type="caution">
    <text evidence="4">The sequence shown here is derived from an EMBL/GenBank/DDBJ whole genome shotgun (WGS) entry which is preliminary data.</text>
</comment>
<dbReference type="GO" id="GO:0005737">
    <property type="term" value="C:cytoplasm"/>
    <property type="evidence" value="ECO:0007669"/>
    <property type="project" value="TreeGrafter"/>
</dbReference>
<evidence type="ECO:0000259" key="3">
    <source>
        <dbReference type="PROSITE" id="PS51733"/>
    </source>
</evidence>
<dbReference type="InterPro" id="IPR004143">
    <property type="entry name" value="BPL_LPL_catalytic"/>
</dbReference>
<evidence type="ECO:0000256" key="2">
    <source>
        <dbReference type="ARBA" id="ARBA00022598"/>
    </source>
</evidence>
<dbReference type="InterPro" id="IPR004408">
    <property type="entry name" value="Biotin_CoA_COase_ligase"/>
</dbReference>
<proteinExistence type="inferred from homology"/>
<dbReference type="InterPro" id="IPR045864">
    <property type="entry name" value="aa-tRNA-synth_II/BPL/LPL"/>
</dbReference>
<dbReference type="PANTHER" id="PTHR12835">
    <property type="entry name" value="BIOTIN PROTEIN LIGASE"/>
    <property type="match status" value="1"/>
</dbReference>
<dbReference type="PROSITE" id="PS51733">
    <property type="entry name" value="BPL_LPL_CATALYTIC"/>
    <property type="match status" value="1"/>
</dbReference>
<dbReference type="OrthoDB" id="3971at2759"/>
<feature type="domain" description="BPL/LPL catalytic" evidence="3">
    <location>
        <begin position="88"/>
        <end position="260"/>
    </location>
</feature>
<dbReference type="Gene3D" id="3.30.930.10">
    <property type="entry name" value="Bira Bifunctional Protein, Domain 2"/>
    <property type="match status" value="1"/>
</dbReference>
<dbReference type="GO" id="GO:0004077">
    <property type="term" value="F:biotin--[biotin carboxyl-carrier protein] ligase activity"/>
    <property type="evidence" value="ECO:0007669"/>
    <property type="project" value="InterPro"/>
</dbReference>
<reference evidence="4 5" key="1">
    <citation type="journal article" date="2020" name="J. Phycol.">
        <title>Comparative genome analysis reveals Cyanidiococcus gen. nov., a new extremophilic red algal genus sister to Cyanidioschyzon (Cyanidioschyzonaceae, Rhodophyta).</title>
        <authorList>
            <person name="Liu S.-L."/>
            <person name="Chiang Y.-R."/>
            <person name="Yoon H.S."/>
            <person name="Fu H.-Y."/>
        </authorList>
    </citation>
    <scope>NUCLEOTIDE SEQUENCE [LARGE SCALE GENOMIC DNA]</scope>
    <source>
        <strain evidence="4 5">THAL066</strain>
    </source>
</reference>
<comment type="similarity">
    <text evidence="1">Belongs to the biotin--protein ligase family.</text>
</comment>
<accession>A0A7J7IFZ6</accession>
<keyword evidence="5" id="KW-1185">Reference proteome</keyword>
<dbReference type="CDD" id="cd16442">
    <property type="entry name" value="BPL"/>
    <property type="match status" value="1"/>
</dbReference>
<dbReference type="SUPFAM" id="SSF55681">
    <property type="entry name" value="Class II aaRS and biotin synthetases"/>
    <property type="match status" value="1"/>
</dbReference>
<evidence type="ECO:0000313" key="4">
    <source>
        <dbReference type="EMBL" id="KAF6001938.1"/>
    </source>
</evidence>
<protein>
    <recommendedName>
        <fullName evidence="3">BPL/LPL catalytic domain-containing protein</fullName>
    </recommendedName>
</protein>
<dbReference type="NCBIfam" id="TIGR00121">
    <property type="entry name" value="birA_ligase"/>
    <property type="match status" value="1"/>
</dbReference>
<dbReference type="EMBL" id="VWRR01000012">
    <property type="protein sequence ID" value="KAF6001938.1"/>
    <property type="molecule type" value="Genomic_DNA"/>
</dbReference>
<sequence>MSSDKLAMPRRLLVYCDSVAWRQRFLEMYAATLVRLRDAGYLVQLPFGWEPEREDTKSAHDTNWMEDDCCGVFGTVVLSETGPAATSAGAAPLARTYTRSRTFARIDPDGTVVVADRQLSGRGRRGASWDSPSGSLAFSVQCDLVNGVNRPLQFVQYIAGLALIESIPDECAEARHAAEKVLRIKWPNDIFVDGLKVAGILCESSLFRDRCTLYVGIGVNVANTAPTMALARLPWAASLTRETLLARFLVVFEHYLGLFVEQGWQASGLGALYTARWLHHDQRVLLADSNLHGRIIGLSEQGCLLVELDPSEKPPDTSFHASEWLTQEDTSSQLIEIDPDVTSFDWQQGIVRRKP</sequence>
<dbReference type="PANTHER" id="PTHR12835:SF5">
    <property type="entry name" value="BIOTIN--PROTEIN LIGASE"/>
    <property type="match status" value="1"/>
</dbReference>
<organism evidence="4 5">
    <name type="scientific">Cyanidiococcus yangmingshanensis</name>
    <dbReference type="NCBI Taxonomy" id="2690220"/>
    <lineage>
        <taxon>Eukaryota</taxon>
        <taxon>Rhodophyta</taxon>
        <taxon>Bangiophyceae</taxon>
        <taxon>Cyanidiales</taxon>
        <taxon>Cyanidiaceae</taxon>
        <taxon>Cyanidiococcus</taxon>
    </lineage>
</organism>
<name>A0A7J7IFZ6_9RHOD</name>